<organism evidence="1 2">
    <name type="scientific">Pararge aegeria aegeria</name>
    <dbReference type="NCBI Taxonomy" id="348720"/>
    <lineage>
        <taxon>Eukaryota</taxon>
        <taxon>Metazoa</taxon>
        <taxon>Ecdysozoa</taxon>
        <taxon>Arthropoda</taxon>
        <taxon>Hexapoda</taxon>
        <taxon>Insecta</taxon>
        <taxon>Pterygota</taxon>
        <taxon>Neoptera</taxon>
        <taxon>Endopterygota</taxon>
        <taxon>Lepidoptera</taxon>
        <taxon>Glossata</taxon>
        <taxon>Ditrysia</taxon>
        <taxon>Papilionoidea</taxon>
        <taxon>Nymphalidae</taxon>
        <taxon>Satyrinae</taxon>
        <taxon>Satyrini</taxon>
        <taxon>Parargina</taxon>
        <taxon>Pararge</taxon>
    </lineage>
</organism>
<reference evidence="1" key="1">
    <citation type="submission" date="2022-03" db="EMBL/GenBank/DDBJ databases">
        <authorList>
            <person name="Lindestad O."/>
        </authorList>
    </citation>
    <scope>NUCLEOTIDE SEQUENCE</scope>
</reference>
<dbReference type="Proteomes" id="UP000838756">
    <property type="component" value="Unassembled WGS sequence"/>
</dbReference>
<sequence length="106" mass="12073">MGSVRETSLHIFVHYQNASAVTSLGKFVQYLMALNSGSKLNFIEILRVAQQAIERTILELTLSHQIRNEEKYPMLVDHQLYGQAISRASQGATARKRRNMKLPTTR</sequence>
<evidence type="ECO:0000313" key="2">
    <source>
        <dbReference type="Proteomes" id="UP000838756"/>
    </source>
</evidence>
<gene>
    <name evidence="1" type="primary">jg13956</name>
    <name evidence="1" type="ORF">PAEG_LOCUS18544</name>
</gene>
<protein>
    <submittedName>
        <fullName evidence="1">Jg13956 protein</fullName>
    </submittedName>
</protein>
<name>A0A8S4RX51_9NEOP</name>
<evidence type="ECO:0000313" key="1">
    <source>
        <dbReference type="EMBL" id="CAH2242197.1"/>
    </source>
</evidence>
<accession>A0A8S4RX51</accession>
<dbReference type="EMBL" id="CAKXAJ010025629">
    <property type="protein sequence ID" value="CAH2242197.1"/>
    <property type="molecule type" value="Genomic_DNA"/>
</dbReference>
<comment type="caution">
    <text evidence="1">The sequence shown here is derived from an EMBL/GenBank/DDBJ whole genome shotgun (WGS) entry which is preliminary data.</text>
</comment>
<proteinExistence type="predicted"/>
<keyword evidence="2" id="KW-1185">Reference proteome</keyword>
<dbReference type="AlphaFoldDB" id="A0A8S4RX51"/>